<accession>A0A5B7K395</accession>
<reference evidence="1 2" key="1">
    <citation type="submission" date="2019-05" db="EMBL/GenBank/DDBJ databases">
        <title>Another draft genome of Portunus trituberculatus and its Hox gene families provides insights of decapod evolution.</title>
        <authorList>
            <person name="Jeong J.-H."/>
            <person name="Song I."/>
            <person name="Kim S."/>
            <person name="Choi T."/>
            <person name="Kim D."/>
            <person name="Ryu S."/>
            <person name="Kim W."/>
        </authorList>
    </citation>
    <scope>NUCLEOTIDE SEQUENCE [LARGE SCALE GENOMIC DNA]</scope>
    <source>
        <tissue evidence="1">Muscle</tissue>
    </source>
</reference>
<protein>
    <submittedName>
        <fullName evidence="1">Uncharacterized protein</fullName>
    </submittedName>
</protein>
<organism evidence="1 2">
    <name type="scientific">Portunus trituberculatus</name>
    <name type="common">Swimming crab</name>
    <name type="synonym">Neptunus trituberculatus</name>
    <dbReference type="NCBI Taxonomy" id="210409"/>
    <lineage>
        <taxon>Eukaryota</taxon>
        <taxon>Metazoa</taxon>
        <taxon>Ecdysozoa</taxon>
        <taxon>Arthropoda</taxon>
        <taxon>Crustacea</taxon>
        <taxon>Multicrustacea</taxon>
        <taxon>Malacostraca</taxon>
        <taxon>Eumalacostraca</taxon>
        <taxon>Eucarida</taxon>
        <taxon>Decapoda</taxon>
        <taxon>Pleocyemata</taxon>
        <taxon>Brachyura</taxon>
        <taxon>Eubrachyura</taxon>
        <taxon>Portunoidea</taxon>
        <taxon>Portunidae</taxon>
        <taxon>Portuninae</taxon>
        <taxon>Portunus</taxon>
    </lineage>
</organism>
<name>A0A5B7K395_PORTR</name>
<evidence type="ECO:0000313" key="2">
    <source>
        <dbReference type="Proteomes" id="UP000324222"/>
    </source>
</evidence>
<dbReference type="Proteomes" id="UP000324222">
    <property type="component" value="Unassembled WGS sequence"/>
</dbReference>
<comment type="caution">
    <text evidence="1">The sequence shown here is derived from an EMBL/GenBank/DDBJ whole genome shotgun (WGS) entry which is preliminary data.</text>
</comment>
<keyword evidence="2" id="KW-1185">Reference proteome</keyword>
<evidence type="ECO:0000313" key="1">
    <source>
        <dbReference type="EMBL" id="MPC99827.1"/>
    </source>
</evidence>
<dbReference type="AlphaFoldDB" id="A0A5B7K395"/>
<dbReference type="EMBL" id="VSRR010120093">
    <property type="protein sequence ID" value="MPC99827.1"/>
    <property type="molecule type" value="Genomic_DNA"/>
</dbReference>
<sequence length="184" mass="21095">MSEERLSQQRFVLKEGSGEWRDSSLILAGTEGRTTSRRVFWSQQHLVFRKERVAEERLSQQCFVLKKEWMAEERLSQQRFVLKEEWVVEEISKAGASFYNSCSTPISSSTSQSQLEYPPGHRTFYFLLFCVYGGSLARASGCSVVRQPFPFSVPAISLCLAKNASTEPVFSRERYVRSWVLAQG</sequence>
<gene>
    <name evidence="1" type="ORF">E2C01_095267</name>
</gene>
<proteinExistence type="predicted"/>